<sequence>MITEKKKNFRLFFFSTYSLFSFFLKKIIISFESFFYYRSRIFFLKNHRFNDVYTLKKFFIKNKCSSRIVISFESFFKIIVLKFFFLILDIYTHIKPIYLFVLIK</sequence>
<dbReference type="Proteomes" id="UP000018888">
    <property type="component" value="Unassembled WGS sequence"/>
</dbReference>
<gene>
    <name evidence="2" type="ORF">GLOIN_2v1584971</name>
</gene>
<keyword evidence="1" id="KW-0472">Membrane</keyword>
<proteinExistence type="predicted"/>
<evidence type="ECO:0000313" key="2">
    <source>
        <dbReference type="EMBL" id="POG73667.1"/>
    </source>
</evidence>
<accession>A0A2P4Q7R9</accession>
<evidence type="ECO:0000256" key="1">
    <source>
        <dbReference type="SAM" id="Phobius"/>
    </source>
</evidence>
<dbReference type="EMBL" id="AUPC02000081">
    <property type="protein sequence ID" value="POG73667.1"/>
    <property type="molecule type" value="Genomic_DNA"/>
</dbReference>
<dbReference type="AlphaFoldDB" id="A0A2P4Q7R9"/>
<reference evidence="2 3" key="2">
    <citation type="journal article" date="2018" name="New Phytol.">
        <title>High intraspecific genome diversity in the model arbuscular mycorrhizal symbiont Rhizophagus irregularis.</title>
        <authorList>
            <person name="Chen E.C.H."/>
            <person name="Morin E."/>
            <person name="Beaudet D."/>
            <person name="Noel J."/>
            <person name="Yildirir G."/>
            <person name="Ndikumana S."/>
            <person name="Charron P."/>
            <person name="St-Onge C."/>
            <person name="Giorgi J."/>
            <person name="Kruger M."/>
            <person name="Marton T."/>
            <person name="Ropars J."/>
            <person name="Grigoriev I.V."/>
            <person name="Hainaut M."/>
            <person name="Henrissat B."/>
            <person name="Roux C."/>
            <person name="Martin F."/>
            <person name="Corradi N."/>
        </authorList>
    </citation>
    <scope>NUCLEOTIDE SEQUENCE [LARGE SCALE GENOMIC DNA]</scope>
    <source>
        <strain evidence="2 3">DAOM 197198</strain>
    </source>
</reference>
<name>A0A2P4Q7R9_RHIID</name>
<keyword evidence="3" id="KW-1185">Reference proteome</keyword>
<feature type="transmembrane region" description="Helical" evidence="1">
    <location>
        <begin position="75"/>
        <end position="94"/>
    </location>
</feature>
<keyword evidence="1" id="KW-1133">Transmembrane helix</keyword>
<evidence type="ECO:0000313" key="3">
    <source>
        <dbReference type="Proteomes" id="UP000018888"/>
    </source>
</evidence>
<feature type="transmembrane region" description="Helical" evidence="1">
    <location>
        <begin position="12"/>
        <end position="37"/>
    </location>
</feature>
<comment type="caution">
    <text evidence="2">The sequence shown here is derived from an EMBL/GenBank/DDBJ whole genome shotgun (WGS) entry which is preliminary data.</text>
</comment>
<organism evidence="2 3">
    <name type="scientific">Rhizophagus irregularis (strain DAOM 181602 / DAOM 197198 / MUCL 43194)</name>
    <name type="common">Arbuscular mycorrhizal fungus</name>
    <name type="synonym">Glomus intraradices</name>
    <dbReference type="NCBI Taxonomy" id="747089"/>
    <lineage>
        <taxon>Eukaryota</taxon>
        <taxon>Fungi</taxon>
        <taxon>Fungi incertae sedis</taxon>
        <taxon>Mucoromycota</taxon>
        <taxon>Glomeromycotina</taxon>
        <taxon>Glomeromycetes</taxon>
        <taxon>Glomerales</taxon>
        <taxon>Glomeraceae</taxon>
        <taxon>Rhizophagus</taxon>
    </lineage>
</organism>
<reference evidence="2 3" key="1">
    <citation type="journal article" date="2013" name="Proc. Natl. Acad. Sci. U.S.A.">
        <title>Genome of an arbuscular mycorrhizal fungus provides insight into the oldest plant symbiosis.</title>
        <authorList>
            <person name="Tisserant E."/>
            <person name="Malbreil M."/>
            <person name="Kuo A."/>
            <person name="Kohler A."/>
            <person name="Symeonidi A."/>
            <person name="Balestrini R."/>
            <person name="Charron P."/>
            <person name="Duensing N."/>
            <person name="Frei Dit Frey N."/>
            <person name="Gianinazzi-Pearson V."/>
            <person name="Gilbert L.B."/>
            <person name="Handa Y."/>
            <person name="Herr J.R."/>
            <person name="Hijri M."/>
            <person name="Koul R."/>
            <person name="Kawaguchi M."/>
            <person name="Krajinski F."/>
            <person name="Lammers P.J."/>
            <person name="Masclaux F.G."/>
            <person name="Murat C."/>
            <person name="Morin E."/>
            <person name="Ndikumana S."/>
            <person name="Pagni M."/>
            <person name="Petitpierre D."/>
            <person name="Requena N."/>
            <person name="Rosikiewicz P."/>
            <person name="Riley R."/>
            <person name="Saito K."/>
            <person name="San Clemente H."/>
            <person name="Shapiro H."/>
            <person name="van Tuinen D."/>
            <person name="Becard G."/>
            <person name="Bonfante P."/>
            <person name="Paszkowski U."/>
            <person name="Shachar-Hill Y.Y."/>
            <person name="Tuskan G.A."/>
            <person name="Young P.W."/>
            <person name="Sanders I.R."/>
            <person name="Henrissat B."/>
            <person name="Rensing S.A."/>
            <person name="Grigoriev I.V."/>
            <person name="Corradi N."/>
            <person name="Roux C."/>
            <person name="Martin F."/>
        </authorList>
    </citation>
    <scope>NUCLEOTIDE SEQUENCE [LARGE SCALE GENOMIC DNA]</scope>
    <source>
        <strain evidence="2 3">DAOM 197198</strain>
    </source>
</reference>
<keyword evidence="1" id="KW-0812">Transmembrane</keyword>
<protein>
    <submittedName>
        <fullName evidence="2">Uncharacterized protein</fullName>
    </submittedName>
</protein>